<dbReference type="Gene3D" id="1.10.10.10">
    <property type="entry name" value="Winged helix-like DNA-binding domain superfamily/Winged helix DNA-binding domain"/>
    <property type="match status" value="1"/>
</dbReference>
<evidence type="ECO:0000259" key="7">
    <source>
        <dbReference type="Pfam" id="PF08281"/>
    </source>
</evidence>
<dbReference type="AlphaFoldDB" id="A0A8E6B520"/>
<feature type="region of interest" description="Disordered" evidence="5">
    <location>
        <begin position="187"/>
        <end position="207"/>
    </location>
</feature>
<dbReference type="SUPFAM" id="SSF88659">
    <property type="entry name" value="Sigma3 and sigma4 domains of RNA polymerase sigma factors"/>
    <property type="match status" value="1"/>
</dbReference>
<accession>A0A8E6B520</accession>
<evidence type="ECO:0000256" key="4">
    <source>
        <dbReference type="ARBA" id="ARBA00023163"/>
    </source>
</evidence>
<proteinExistence type="inferred from homology"/>
<comment type="similarity">
    <text evidence="1">Belongs to the sigma-70 factor family. ECF subfamily.</text>
</comment>
<feature type="compositionally biased region" description="Basic and acidic residues" evidence="5">
    <location>
        <begin position="187"/>
        <end position="196"/>
    </location>
</feature>
<feature type="domain" description="RNA polymerase sigma factor 70 region 4 type 2" evidence="7">
    <location>
        <begin position="132"/>
        <end position="184"/>
    </location>
</feature>
<keyword evidence="4" id="KW-0804">Transcription</keyword>
<keyword evidence="2" id="KW-0805">Transcription regulation</keyword>
<dbReference type="SUPFAM" id="SSF88946">
    <property type="entry name" value="Sigma2 domain of RNA polymerase sigma factors"/>
    <property type="match status" value="1"/>
</dbReference>
<keyword evidence="9" id="KW-1185">Reference proteome</keyword>
<dbReference type="InterPro" id="IPR014284">
    <property type="entry name" value="RNA_pol_sigma-70_dom"/>
</dbReference>
<dbReference type="GO" id="GO:0003677">
    <property type="term" value="F:DNA binding"/>
    <property type="evidence" value="ECO:0007669"/>
    <property type="project" value="InterPro"/>
</dbReference>
<protein>
    <submittedName>
        <fullName evidence="8">Sigma-70 family RNA polymerase sigma factor</fullName>
    </submittedName>
</protein>
<keyword evidence="3" id="KW-0731">Sigma factor</keyword>
<evidence type="ECO:0000256" key="5">
    <source>
        <dbReference type="SAM" id="MobiDB-lite"/>
    </source>
</evidence>
<dbReference type="NCBIfam" id="TIGR02937">
    <property type="entry name" value="sigma70-ECF"/>
    <property type="match status" value="1"/>
</dbReference>
<feature type="domain" description="RNA polymerase sigma-70 region 2" evidence="6">
    <location>
        <begin position="26"/>
        <end position="101"/>
    </location>
</feature>
<evidence type="ECO:0000313" key="8">
    <source>
        <dbReference type="EMBL" id="QVL31236.1"/>
    </source>
</evidence>
<dbReference type="InterPro" id="IPR039425">
    <property type="entry name" value="RNA_pol_sigma-70-like"/>
</dbReference>
<dbReference type="GO" id="GO:0016987">
    <property type="term" value="F:sigma factor activity"/>
    <property type="evidence" value="ECO:0007669"/>
    <property type="project" value="UniProtKB-KW"/>
</dbReference>
<evidence type="ECO:0000313" key="9">
    <source>
        <dbReference type="Proteomes" id="UP000676194"/>
    </source>
</evidence>
<dbReference type="CDD" id="cd06171">
    <property type="entry name" value="Sigma70_r4"/>
    <property type="match status" value="1"/>
</dbReference>
<gene>
    <name evidence="8" type="ORF">KIH39_20670</name>
</gene>
<dbReference type="PANTHER" id="PTHR43133">
    <property type="entry name" value="RNA POLYMERASE ECF-TYPE SIGMA FACTO"/>
    <property type="match status" value="1"/>
</dbReference>
<dbReference type="Pfam" id="PF04542">
    <property type="entry name" value="Sigma70_r2"/>
    <property type="match status" value="1"/>
</dbReference>
<evidence type="ECO:0000256" key="1">
    <source>
        <dbReference type="ARBA" id="ARBA00010641"/>
    </source>
</evidence>
<dbReference type="GO" id="GO:0006352">
    <property type="term" value="P:DNA-templated transcription initiation"/>
    <property type="evidence" value="ECO:0007669"/>
    <property type="project" value="InterPro"/>
</dbReference>
<dbReference type="RefSeq" id="WP_213495117.1">
    <property type="nucleotide sequence ID" value="NZ_CP074694.1"/>
</dbReference>
<dbReference type="Pfam" id="PF08281">
    <property type="entry name" value="Sigma70_r4_2"/>
    <property type="match status" value="1"/>
</dbReference>
<evidence type="ECO:0000259" key="6">
    <source>
        <dbReference type="Pfam" id="PF04542"/>
    </source>
</evidence>
<organism evidence="8 9">
    <name type="scientific">Telmatocola sphagniphila</name>
    <dbReference type="NCBI Taxonomy" id="1123043"/>
    <lineage>
        <taxon>Bacteria</taxon>
        <taxon>Pseudomonadati</taxon>
        <taxon>Planctomycetota</taxon>
        <taxon>Planctomycetia</taxon>
        <taxon>Gemmatales</taxon>
        <taxon>Gemmataceae</taxon>
    </lineage>
</organism>
<dbReference type="EMBL" id="CP074694">
    <property type="protein sequence ID" value="QVL31236.1"/>
    <property type="molecule type" value="Genomic_DNA"/>
</dbReference>
<evidence type="ECO:0000256" key="2">
    <source>
        <dbReference type="ARBA" id="ARBA00023015"/>
    </source>
</evidence>
<dbReference type="Gene3D" id="1.10.1740.10">
    <property type="match status" value="1"/>
</dbReference>
<dbReference type="InterPro" id="IPR013249">
    <property type="entry name" value="RNA_pol_sigma70_r4_t2"/>
</dbReference>
<evidence type="ECO:0000256" key="3">
    <source>
        <dbReference type="ARBA" id="ARBA00023082"/>
    </source>
</evidence>
<dbReference type="Proteomes" id="UP000676194">
    <property type="component" value="Chromosome"/>
</dbReference>
<dbReference type="InterPro" id="IPR036388">
    <property type="entry name" value="WH-like_DNA-bd_sf"/>
</dbReference>
<dbReference type="PANTHER" id="PTHR43133:SF51">
    <property type="entry name" value="RNA POLYMERASE SIGMA FACTOR"/>
    <property type="match status" value="1"/>
</dbReference>
<name>A0A8E6B520_9BACT</name>
<dbReference type="KEGG" id="tsph:KIH39_20670"/>
<dbReference type="InterPro" id="IPR013324">
    <property type="entry name" value="RNA_pol_sigma_r3/r4-like"/>
</dbReference>
<reference evidence="8" key="1">
    <citation type="submission" date="2021-05" db="EMBL/GenBank/DDBJ databases">
        <title>Complete genome sequence of the cellulolytic planctomycete Telmatocola sphagniphila SP2T and characterization of the first cellulase from planctomycetes.</title>
        <authorList>
            <person name="Rakitin A.L."/>
            <person name="Beletsky A.V."/>
            <person name="Naumoff D.G."/>
            <person name="Kulichevskaya I.S."/>
            <person name="Mardanov A.V."/>
            <person name="Ravin N.V."/>
            <person name="Dedysh S.N."/>
        </authorList>
    </citation>
    <scope>NUCLEOTIDE SEQUENCE</scope>
    <source>
        <strain evidence="8">SP2T</strain>
    </source>
</reference>
<sequence>MALTSVDRTLLSRCLKHDVGAWNDFVDRFLGLIYHVVRYTAHLRSTPLNAEEVEDLAQEILLQIISDDYKILRQFRGKSSLATYLTVIARRICVHELMRRQATRKPLPPEMRKSNPEMEISAAERVGLDKLEEVQKLMRKLPTKERQIVRLFYLEGRTYEEISTVLDVPVNSIGPVLTRARKRLRHYSDQQAEKKRQAALARQQNGE</sequence>
<dbReference type="InterPro" id="IPR007627">
    <property type="entry name" value="RNA_pol_sigma70_r2"/>
</dbReference>
<dbReference type="InterPro" id="IPR013325">
    <property type="entry name" value="RNA_pol_sigma_r2"/>
</dbReference>